<dbReference type="AlphaFoldDB" id="A0AAV3YIB2"/>
<accession>A0AAV3YIB2</accession>
<comment type="caution">
    <text evidence="1">The sequence shown here is derived from an EMBL/GenBank/DDBJ whole genome shotgun (WGS) entry which is preliminary data.</text>
</comment>
<dbReference type="EMBL" id="BLXT01000975">
    <property type="protein sequence ID" value="GFN81921.1"/>
    <property type="molecule type" value="Genomic_DNA"/>
</dbReference>
<proteinExistence type="predicted"/>
<reference evidence="1 2" key="1">
    <citation type="journal article" date="2021" name="Elife">
        <title>Chloroplast acquisition without the gene transfer in kleptoplastic sea slugs, Plakobranchus ocellatus.</title>
        <authorList>
            <person name="Maeda T."/>
            <person name="Takahashi S."/>
            <person name="Yoshida T."/>
            <person name="Shimamura S."/>
            <person name="Takaki Y."/>
            <person name="Nagai Y."/>
            <person name="Toyoda A."/>
            <person name="Suzuki Y."/>
            <person name="Arimoto A."/>
            <person name="Ishii H."/>
            <person name="Satoh N."/>
            <person name="Nishiyama T."/>
            <person name="Hasebe M."/>
            <person name="Maruyama T."/>
            <person name="Minagawa J."/>
            <person name="Obokata J."/>
            <person name="Shigenobu S."/>
        </authorList>
    </citation>
    <scope>NUCLEOTIDE SEQUENCE [LARGE SCALE GENOMIC DNA]</scope>
</reference>
<evidence type="ECO:0000313" key="2">
    <source>
        <dbReference type="Proteomes" id="UP000735302"/>
    </source>
</evidence>
<dbReference type="Proteomes" id="UP000735302">
    <property type="component" value="Unassembled WGS sequence"/>
</dbReference>
<keyword evidence="2" id="KW-1185">Reference proteome</keyword>
<name>A0AAV3YIB2_9GAST</name>
<protein>
    <submittedName>
        <fullName evidence="1">Uncharacterized protein</fullName>
    </submittedName>
</protein>
<sequence length="100" mass="10839">MQQSKARHVSSRLCRAVNGVCDSKSLCLIFFRTRAMCCVPCAECHVTSMEGPTYGAVAHRGRGVPLLPFFLSGPTFCWVGTMTARLEGQGWQCPTKLAGA</sequence>
<organism evidence="1 2">
    <name type="scientific">Plakobranchus ocellatus</name>
    <dbReference type="NCBI Taxonomy" id="259542"/>
    <lineage>
        <taxon>Eukaryota</taxon>
        <taxon>Metazoa</taxon>
        <taxon>Spiralia</taxon>
        <taxon>Lophotrochozoa</taxon>
        <taxon>Mollusca</taxon>
        <taxon>Gastropoda</taxon>
        <taxon>Heterobranchia</taxon>
        <taxon>Euthyneura</taxon>
        <taxon>Panpulmonata</taxon>
        <taxon>Sacoglossa</taxon>
        <taxon>Placobranchoidea</taxon>
        <taxon>Plakobranchidae</taxon>
        <taxon>Plakobranchus</taxon>
    </lineage>
</organism>
<gene>
    <name evidence="1" type="ORF">PoB_000842700</name>
</gene>
<evidence type="ECO:0000313" key="1">
    <source>
        <dbReference type="EMBL" id="GFN81921.1"/>
    </source>
</evidence>